<reference evidence="1 2" key="1">
    <citation type="journal article" date="2014" name="Nature">
        <title>An environmental bacterial taxon with a large and distinct metabolic repertoire.</title>
        <authorList>
            <person name="Wilson M.C."/>
            <person name="Mori T."/>
            <person name="Ruckert C."/>
            <person name="Uria A.R."/>
            <person name="Helf M.J."/>
            <person name="Takada K."/>
            <person name="Gernert C."/>
            <person name="Steffens U.A."/>
            <person name="Heycke N."/>
            <person name="Schmitt S."/>
            <person name="Rinke C."/>
            <person name="Helfrich E.J."/>
            <person name="Brachmann A.O."/>
            <person name="Gurgui C."/>
            <person name="Wakimoto T."/>
            <person name="Kracht M."/>
            <person name="Crusemann M."/>
            <person name="Hentschel U."/>
            <person name="Abe I."/>
            <person name="Matsunaga S."/>
            <person name="Kalinowski J."/>
            <person name="Takeyama H."/>
            <person name="Piel J."/>
        </authorList>
    </citation>
    <scope>NUCLEOTIDE SEQUENCE [LARGE SCALE GENOMIC DNA]</scope>
    <source>
        <strain evidence="2">TSY1</strain>
    </source>
</reference>
<dbReference type="AlphaFoldDB" id="W4LV62"/>
<organism evidence="1 2">
    <name type="scientific">Entotheonella factor</name>
    <dbReference type="NCBI Taxonomy" id="1429438"/>
    <lineage>
        <taxon>Bacteria</taxon>
        <taxon>Pseudomonadati</taxon>
        <taxon>Nitrospinota/Tectimicrobiota group</taxon>
        <taxon>Candidatus Tectimicrobiota</taxon>
        <taxon>Candidatus Entotheonellia</taxon>
        <taxon>Candidatus Entotheonellales</taxon>
        <taxon>Candidatus Entotheonellaceae</taxon>
        <taxon>Candidatus Entotheonella</taxon>
    </lineage>
</organism>
<keyword evidence="2" id="KW-1185">Reference proteome</keyword>
<dbReference type="HOGENOM" id="CLU_2477569_0_0_7"/>
<accession>W4LV62</accession>
<dbReference type="Proteomes" id="UP000019141">
    <property type="component" value="Unassembled WGS sequence"/>
</dbReference>
<sequence>MSHILEIPDALYAALQKAADASGTTPLGWIAAHLPNTTGAEELYKQGDTEPKTLADLFAGRVGRIRSGGGGAFVRGLRREAHRRSRS</sequence>
<evidence type="ECO:0000313" key="1">
    <source>
        <dbReference type="EMBL" id="ETX01676.1"/>
    </source>
</evidence>
<comment type="caution">
    <text evidence="1">The sequence shown here is derived from an EMBL/GenBank/DDBJ whole genome shotgun (WGS) entry which is preliminary data.</text>
</comment>
<proteinExistence type="predicted"/>
<dbReference type="EMBL" id="AZHW01000208">
    <property type="protein sequence ID" value="ETX01676.1"/>
    <property type="molecule type" value="Genomic_DNA"/>
</dbReference>
<protein>
    <submittedName>
        <fullName evidence="1">Uncharacterized protein</fullName>
    </submittedName>
</protein>
<evidence type="ECO:0000313" key="2">
    <source>
        <dbReference type="Proteomes" id="UP000019141"/>
    </source>
</evidence>
<name>W4LV62_ENTF1</name>
<gene>
    <name evidence="1" type="ORF">ETSY1_06550</name>
</gene>